<feature type="compositionally biased region" description="Basic and acidic residues" evidence="1">
    <location>
        <begin position="171"/>
        <end position="180"/>
    </location>
</feature>
<feature type="transmembrane region" description="Helical" evidence="2">
    <location>
        <begin position="35"/>
        <end position="58"/>
    </location>
</feature>
<protein>
    <recommendedName>
        <fullName evidence="5">Tryptophan-associated transmembrane protein (Trp_oprn_chp)</fullName>
    </recommendedName>
</protein>
<proteinExistence type="predicted"/>
<comment type="caution">
    <text evidence="3">The sequence shown here is derived from an EMBL/GenBank/DDBJ whole genome shotgun (WGS) entry which is preliminary data.</text>
</comment>
<keyword evidence="2" id="KW-0812">Transmembrane</keyword>
<evidence type="ECO:0000313" key="4">
    <source>
        <dbReference type="Proteomes" id="UP000185628"/>
    </source>
</evidence>
<feature type="transmembrane region" description="Helical" evidence="2">
    <location>
        <begin position="115"/>
        <end position="139"/>
    </location>
</feature>
<keyword evidence="2" id="KW-1133">Transmembrane helix</keyword>
<feature type="transmembrane region" description="Helical" evidence="2">
    <location>
        <begin position="65"/>
        <end position="87"/>
    </location>
</feature>
<evidence type="ECO:0000313" key="3">
    <source>
        <dbReference type="EMBL" id="OKL54853.1"/>
    </source>
</evidence>
<reference evidence="4" key="1">
    <citation type="submission" date="2016-12" db="EMBL/GenBank/DDBJ databases">
        <authorList>
            <person name="Meng X."/>
        </authorList>
    </citation>
    <scope>NUCLEOTIDE SEQUENCE [LARGE SCALE GENOMIC DNA]</scope>
    <source>
        <strain evidence="4">DSM 19116</strain>
    </source>
</reference>
<accession>A0A1Q5Q4Z2</accession>
<dbReference type="Proteomes" id="UP000185628">
    <property type="component" value="Unassembled WGS sequence"/>
</dbReference>
<sequence length="180" mass="18452">MTVLGVLLLGTSVLGWLQADVTSVAGTTKTTLTGVQLAPAGAAGALALIAASIALVFTTRLGSRIVCLIAALAAGVSLWALSTLLFATPRDLTETFTSLTSGTAEISAIHTLPTIWVGSLLALLAIAIALFSAAIAGHWTTTVSRYDIRTIPTDSPVSPDPRGQAIDDWDALGRGEDPTK</sequence>
<gene>
    <name evidence="3" type="ORF">BSZ39_01895</name>
</gene>
<name>A0A1Q5Q4Z2_9ACTO</name>
<evidence type="ECO:0008006" key="5">
    <source>
        <dbReference type="Google" id="ProtNLM"/>
    </source>
</evidence>
<keyword evidence="2" id="KW-0472">Membrane</keyword>
<organism evidence="3 4">
    <name type="scientific">Bowdeniella nasicola</name>
    <dbReference type="NCBI Taxonomy" id="208480"/>
    <lineage>
        <taxon>Bacteria</taxon>
        <taxon>Bacillati</taxon>
        <taxon>Actinomycetota</taxon>
        <taxon>Actinomycetes</taxon>
        <taxon>Actinomycetales</taxon>
        <taxon>Actinomycetaceae</taxon>
        <taxon>Bowdeniella</taxon>
    </lineage>
</organism>
<evidence type="ECO:0000256" key="1">
    <source>
        <dbReference type="SAM" id="MobiDB-lite"/>
    </source>
</evidence>
<evidence type="ECO:0000256" key="2">
    <source>
        <dbReference type="SAM" id="Phobius"/>
    </source>
</evidence>
<feature type="region of interest" description="Disordered" evidence="1">
    <location>
        <begin position="154"/>
        <end position="180"/>
    </location>
</feature>
<keyword evidence="4" id="KW-1185">Reference proteome</keyword>
<dbReference type="EMBL" id="MQVR01000006">
    <property type="protein sequence ID" value="OKL54853.1"/>
    <property type="molecule type" value="Genomic_DNA"/>
</dbReference>
<dbReference type="Pfam" id="PF09534">
    <property type="entry name" value="Trp_oprn_chp"/>
    <property type="match status" value="1"/>
</dbReference>
<dbReference type="InterPro" id="IPR019051">
    <property type="entry name" value="Trp_biosyn_TM_oprn/chp"/>
</dbReference>
<dbReference type="AlphaFoldDB" id="A0A1Q5Q4Z2"/>